<dbReference type="EMBL" id="JAXIVS010000025">
    <property type="protein sequence ID" value="MDY7232965.1"/>
    <property type="molecule type" value="Genomic_DNA"/>
</dbReference>
<organism evidence="1 2">
    <name type="scientific">Hyalangium rubrum</name>
    <dbReference type="NCBI Taxonomy" id="3103134"/>
    <lineage>
        <taxon>Bacteria</taxon>
        <taxon>Pseudomonadati</taxon>
        <taxon>Myxococcota</taxon>
        <taxon>Myxococcia</taxon>
        <taxon>Myxococcales</taxon>
        <taxon>Cystobacterineae</taxon>
        <taxon>Archangiaceae</taxon>
        <taxon>Hyalangium</taxon>
    </lineage>
</organism>
<keyword evidence="2" id="KW-1185">Reference proteome</keyword>
<name>A0ABU5HI81_9BACT</name>
<protein>
    <submittedName>
        <fullName evidence="1">Uncharacterized protein</fullName>
    </submittedName>
</protein>
<reference evidence="1 2" key="1">
    <citation type="submission" date="2023-12" db="EMBL/GenBank/DDBJ databases">
        <title>the genome sequence of Hyalangium sp. s54d21.</title>
        <authorList>
            <person name="Zhang X."/>
        </authorList>
    </citation>
    <scope>NUCLEOTIDE SEQUENCE [LARGE SCALE GENOMIC DNA]</scope>
    <source>
        <strain evidence="2">s54d21</strain>
    </source>
</reference>
<sequence>MDSRFTAEALIQLVHRYYPAGVHRDDPSHSSTEEHQRLEALRQAAVQDVTSWEAFLQRIRDELPGCRVWDYPTIRYDPAREARVAQPNSSLATPEVKEVKEVVLLVSILAPVHCLYASQHRYTDSRRGESTVFYSPLPSEYQAYEAKVDQLVEAFFSSVRLPNEVLFTPVPDLQVGNTGLGQAKLIDCLFTDHRW</sequence>
<evidence type="ECO:0000313" key="2">
    <source>
        <dbReference type="Proteomes" id="UP001291309"/>
    </source>
</evidence>
<gene>
    <name evidence="1" type="ORF">SYV04_41650</name>
</gene>
<dbReference type="RefSeq" id="WP_321551678.1">
    <property type="nucleotide sequence ID" value="NZ_JAXIVS010000025.1"/>
</dbReference>
<comment type="caution">
    <text evidence="1">The sequence shown here is derived from an EMBL/GenBank/DDBJ whole genome shotgun (WGS) entry which is preliminary data.</text>
</comment>
<proteinExistence type="predicted"/>
<evidence type="ECO:0000313" key="1">
    <source>
        <dbReference type="EMBL" id="MDY7232965.1"/>
    </source>
</evidence>
<dbReference type="Proteomes" id="UP001291309">
    <property type="component" value="Unassembled WGS sequence"/>
</dbReference>
<accession>A0ABU5HI81</accession>